<dbReference type="PROSITE" id="PS50206">
    <property type="entry name" value="RHODANESE_3"/>
    <property type="match status" value="2"/>
</dbReference>
<evidence type="ECO:0000256" key="1">
    <source>
        <dbReference type="ARBA" id="ARBA00022723"/>
    </source>
</evidence>
<dbReference type="RefSeq" id="WP_066402069.1">
    <property type="nucleotide sequence ID" value="NZ_CP011390.1"/>
</dbReference>
<dbReference type="InterPro" id="IPR051682">
    <property type="entry name" value="Mito_Persulfide_Diox"/>
</dbReference>
<evidence type="ECO:0000313" key="3">
    <source>
        <dbReference type="EMBL" id="ANE49923.1"/>
    </source>
</evidence>
<accession>A0A172TT28</accession>
<evidence type="ECO:0000313" key="4">
    <source>
        <dbReference type="Proteomes" id="UP000077177"/>
    </source>
</evidence>
<protein>
    <submittedName>
        <fullName evidence="3">Sulfurtransferase</fullName>
    </submittedName>
</protein>
<dbReference type="InterPro" id="IPR036873">
    <property type="entry name" value="Rhodanese-like_dom_sf"/>
</dbReference>
<evidence type="ECO:0000259" key="2">
    <source>
        <dbReference type="PROSITE" id="PS50206"/>
    </source>
</evidence>
<reference evidence="4" key="1">
    <citation type="submission" date="2015-01" db="EMBL/GenBank/DDBJ databases">
        <title>Flavisolibacter sp./LCS9/ whole genome sequencing.</title>
        <authorList>
            <person name="Kim M.K."/>
            <person name="Srinivasan S."/>
            <person name="Lee J.-J."/>
        </authorList>
    </citation>
    <scope>NUCLEOTIDE SEQUENCE [LARGE SCALE GENOMIC DNA]</scope>
    <source>
        <strain evidence="4">LCS9</strain>
    </source>
</reference>
<dbReference type="PATRIC" id="fig|1492898.3.peg.1064"/>
<proteinExistence type="predicted"/>
<dbReference type="OrthoDB" id="9784009at2"/>
<dbReference type="Gene3D" id="3.40.250.10">
    <property type="entry name" value="Rhodanese-like domain"/>
    <property type="match status" value="2"/>
</dbReference>
<dbReference type="STRING" id="1492898.SY85_04860"/>
<keyword evidence="4" id="KW-1185">Reference proteome</keyword>
<reference evidence="3 4" key="2">
    <citation type="journal article" date="2016" name="Int. J. Syst. Evol. Microbiol.">
        <title>Flavisolibacter tropicus sp. nov., isolated from tropical soil.</title>
        <authorList>
            <person name="Lee J.J."/>
            <person name="Kang M.S."/>
            <person name="Kim G.S."/>
            <person name="Lee C.S."/>
            <person name="Lim S."/>
            <person name="Lee J."/>
            <person name="Roh S.H."/>
            <person name="Kang H."/>
            <person name="Ha J.M."/>
            <person name="Bae S."/>
            <person name="Jung H.Y."/>
            <person name="Kim M.K."/>
        </authorList>
    </citation>
    <scope>NUCLEOTIDE SEQUENCE [LARGE SCALE GENOMIC DNA]</scope>
    <source>
        <strain evidence="3 4">LCS9</strain>
    </source>
</reference>
<feature type="domain" description="Rhodanese" evidence="2">
    <location>
        <begin position="368"/>
        <end position="446"/>
    </location>
</feature>
<dbReference type="InterPro" id="IPR001279">
    <property type="entry name" value="Metallo-B-lactamas"/>
</dbReference>
<dbReference type="GO" id="GO:0050313">
    <property type="term" value="F:sulfur dioxygenase activity"/>
    <property type="evidence" value="ECO:0007669"/>
    <property type="project" value="InterPro"/>
</dbReference>
<dbReference type="SMART" id="SM00450">
    <property type="entry name" value="RHOD"/>
    <property type="match status" value="1"/>
</dbReference>
<dbReference type="InterPro" id="IPR044528">
    <property type="entry name" value="POD-like_MBL-fold"/>
</dbReference>
<dbReference type="GO" id="GO:0006749">
    <property type="term" value="P:glutathione metabolic process"/>
    <property type="evidence" value="ECO:0007669"/>
    <property type="project" value="InterPro"/>
</dbReference>
<dbReference type="Gene3D" id="3.60.15.10">
    <property type="entry name" value="Ribonuclease Z/Hydroxyacylglutathione hydrolase-like"/>
    <property type="match status" value="1"/>
</dbReference>
<dbReference type="InterPro" id="IPR036866">
    <property type="entry name" value="RibonucZ/Hydroxyglut_hydro"/>
</dbReference>
<dbReference type="PANTHER" id="PTHR43084">
    <property type="entry name" value="PERSULFIDE DIOXYGENASE ETHE1"/>
    <property type="match status" value="1"/>
</dbReference>
<name>A0A172TT28_9BACT</name>
<keyword evidence="1" id="KW-0479">Metal-binding</keyword>
<dbReference type="GO" id="GO:0046872">
    <property type="term" value="F:metal ion binding"/>
    <property type="evidence" value="ECO:0007669"/>
    <property type="project" value="UniProtKB-KW"/>
</dbReference>
<dbReference type="FunFam" id="3.60.15.10:FF:000030">
    <property type="entry name" value="Metallo-beta-lactamase family protein"/>
    <property type="match status" value="1"/>
</dbReference>
<dbReference type="Pfam" id="PF00753">
    <property type="entry name" value="Lactamase_B"/>
    <property type="match status" value="1"/>
</dbReference>
<sequence length="451" mass="49883">MKIQQWEDKGLAHFSYAVLSECEKKIVLIDPARNPQPYLEFAKENESQIVGVIETHPHADFVSSHLELSERTGATLYVHSLVNAFYPHEAFDEGHAIEIGKIKLYPLYTPGHSPDSICIVLEHEGKSKAVFTGDTLFIGDCGRPDLREGVGNLQVTREKLASQMYHSLRDKLLPLPDDTIVYPAHGAGSLCGKALKAAQSSTMGEEKKTNWCLQDISEDEFVKQLLADQPFVPAYFPFDVDLNRKGAPSFQERISAVTYGDTIKNTNEADRLDKNIWVVDVRNAQAFQQGHLPHSINIVGGGKFETWLGSIIQPGETFYLASDNKEQLGKLVDRAAAIGYEGQVKEAFVLENAFETMPALDVDEFKGHTANYTVVDVRNNGEVSQKKIFANSIHIPLGELRKRWAEIPTNKPIVVHCAGGTRSAAASSLLQEELNGSTKVYDLGEAVKTFG</sequence>
<gene>
    <name evidence="3" type="ORF">SY85_04860</name>
</gene>
<dbReference type="AlphaFoldDB" id="A0A172TT28"/>
<dbReference type="SMART" id="SM00849">
    <property type="entry name" value="Lactamase_B"/>
    <property type="match status" value="1"/>
</dbReference>
<dbReference type="EMBL" id="CP011390">
    <property type="protein sequence ID" value="ANE49923.1"/>
    <property type="molecule type" value="Genomic_DNA"/>
</dbReference>
<dbReference type="Pfam" id="PF00581">
    <property type="entry name" value="Rhodanese"/>
    <property type="match status" value="2"/>
</dbReference>
<dbReference type="GO" id="GO:0016740">
    <property type="term" value="F:transferase activity"/>
    <property type="evidence" value="ECO:0007669"/>
    <property type="project" value="UniProtKB-KW"/>
</dbReference>
<dbReference type="Proteomes" id="UP000077177">
    <property type="component" value="Chromosome"/>
</dbReference>
<dbReference type="GO" id="GO:0070813">
    <property type="term" value="P:hydrogen sulfide metabolic process"/>
    <property type="evidence" value="ECO:0007669"/>
    <property type="project" value="TreeGrafter"/>
</dbReference>
<organism evidence="3 4">
    <name type="scientific">Flavisolibacter tropicus</name>
    <dbReference type="NCBI Taxonomy" id="1492898"/>
    <lineage>
        <taxon>Bacteria</taxon>
        <taxon>Pseudomonadati</taxon>
        <taxon>Bacteroidota</taxon>
        <taxon>Chitinophagia</taxon>
        <taxon>Chitinophagales</taxon>
        <taxon>Chitinophagaceae</taxon>
        <taxon>Flavisolibacter</taxon>
    </lineage>
</organism>
<dbReference type="InterPro" id="IPR001763">
    <property type="entry name" value="Rhodanese-like_dom"/>
</dbReference>
<dbReference type="CDD" id="cd07724">
    <property type="entry name" value="POD-like_MBL-fold"/>
    <property type="match status" value="1"/>
</dbReference>
<dbReference type="SUPFAM" id="SSF52821">
    <property type="entry name" value="Rhodanese/Cell cycle control phosphatase"/>
    <property type="match status" value="2"/>
</dbReference>
<dbReference type="PANTHER" id="PTHR43084:SF1">
    <property type="entry name" value="PERSULFIDE DIOXYGENASE ETHE1, MITOCHONDRIAL"/>
    <property type="match status" value="1"/>
</dbReference>
<dbReference type="KEGG" id="fla:SY85_04860"/>
<feature type="domain" description="Rhodanese" evidence="2">
    <location>
        <begin position="272"/>
        <end position="363"/>
    </location>
</feature>
<keyword evidence="3" id="KW-0808">Transferase</keyword>
<dbReference type="SUPFAM" id="SSF56281">
    <property type="entry name" value="Metallo-hydrolase/oxidoreductase"/>
    <property type="match status" value="1"/>
</dbReference>